<sequence>MDTFKEEFKEKLADLLKPYVEYNSHTQRHEIHPELEINNELMSRLEADFIRLISQELTAGSPAFDEIKKRYKSLSLLFHQDKIKQNTNSLIYCLEQILSENNNRGACFKCLNFCYARLNPENKKKNISFDHINNMEDFKQWLMKQKENSETRTQTDLYDALIKMVEQMHVHSKDTQVIKQNFMRALLLQLPVFMAGYCVFIFADELIAVYGVCFISLKLGQYLERSQSQHLRHFGQKMQEISSTASIYTTSLLARVIEMSFWLTNQSYHTASSIAATLLRPMITEPPEFSAATSEKMENALMLANKEKNKGCYFETPQLKMVASHIESYLALNEQQWFIQFRTGWQKRESFKSALMGLKEIDRNHKLSLTEKITSARTIIQSLKEQSWLYGSGVNAPLAVDNALLTLKWYESNSKKEEKEEVNCIVEVESKTGALELFEI</sequence>
<evidence type="ECO:0000313" key="3">
    <source>
        <dbReference type="Proteomes" id="UP000054761"/>
    </source>
</evidence>
<accession>A0A0W0VK80</accession>
<evidence type="ECO:0008006" key="4">
    <source>
        <dbReference type="Google" id="ProtNLM"/>
    </source>
</evidence>
<evidence type="ECO:0000256" key="1">
    <source>
        <dbReference type="ARBA" id="ARBA00023186"/>
    </source>
</evidence>
<evidence type="ECO:0000313" key="2">
    <source>
        <dbReference type="EMBL" id="KTD20511.1"/>
    </source>
</evidence>
<organism evidence="2 3">
    <name type="scientific">Legionella israelensis</name>
    <dbReference type="NCBI Taxonomy" id="454"/>
    <lineage>
        <taxon>Bacteria</taxon>
        <taxon>Pseudomonadati</taxon>
        <taxon>Pseudomonadota</taxon>
        <taxon>Gammaproteobacteria</taxon>
        <taxon>Legionellales</taxon>
        <taxon>Legionellaceae</taxon>
        <taxon>Legionella</taxon>
    </lineage>
</organism>
<dbReference type="InterPro" id="IPR036869">
    <property type="entry name" value="J_dom_sf"/>
</dbReference>
<protein>
    <recommendedName>
        <fullName evidence="4">J domain-containing protein</fullName>
    </recommendedName>
</protein>
<dbReference type="OrthoDB" id="5652496at2"/>
<proteinExistence type="predicted"/>
<dbReference type="SUPFAM" id="SSF46565">
    <property type="entry name" value="Chaperone J-domain"/>
    <property type="match status" value="1"/>
</dbReference>
<name>A0A0W0VK80_9GAMM</name>
<dbReference type="RefSeq" id="WP_058502093.1">
    <property type="nucleotide sequence ID" value="NZ_CAAAJA010000007.1"/>
</dbReference>
<dbReference type="Proteomes" id="UP000054761">
    <property type="component" value="Unassembled WGS sequence"/>
</dbReference>
<dbReference type="EMBL" id="LNYH01000100">
    <property type="protein sequence ID" value="KTD20511.1"/>
    <property type="molecule type" value="Genomic_DNA"/>
</dbReference>
<keyword evidence="1" id="KW-0143">Chaperone</keyword>
<comment type="caution">
    <text evidence="2">The sequence shown here is derived from an EMBL/GenBank/DDBJ whole genome shotgun (WGS) entry which is preliminary data.</text>
</comment>
<dbReference type="AlphaFoldDB" id="A0A0W0VK80"/>
<keyword evidence="3" id="KW-1185">Reference proteome</keyword>
<gene>
    <name evidence="2" type="ORF">Lisr_1756</name>
</gene>
<dbReference type="STRING" id="454.Lisr_1756"/>
<dbReference type="PATRIC" id="fig|454.4.peg.1906"/>
<reference evidence="2 3" key="1">
    <citation type="submission" date="2015-11" db="EMBL/GenBank/DDBJ databases">
        <title>Genomic analysis of 38 Legionella species identifies large and diverse effector repertoires.</title>
        <authorList>
            <person name="Burstein D."/>
            <person name="Amaro F."/>
            <person name="Zusman T."/>
            <person name="Lifshitz Z."/>
            <person name="Cohen O."/>
            <person name="Gilbert J.A."/>
            <person name="Pupko T."/>
            <person name="Shuman H.A."/>
            <person name="Segal G."/>
        </authorList>
    </citation>
    <scope>NUCLEOTIDE SEQUENCE [LARGE SCALE GENOMIC DNA]</scope>
    <source>
        <strain evidence="2 3">Bercovier 4</strain>
    </source>
</reference>